<feature type="transmembrane region" description="Helical" evidence="27">
    <location>
        <begin position="1109"/>
        <end position="1127"/>
    </location>
</feature>
<feature type="binding site" evidence="25">
    <location>
        <position position="593"/>
    </location>
    <ligand>
        <name>ATP</name>
        <dbReference type="ChEBI" id="CHEBI:30616"/>
    </ligand>
</feature>
<evidence type="ECO:0000256" key="8">
    <source>
        <dbReference type="ARBA" id="ARBA00022475"/>
    </source>
</evidence>
<dbReference type="GO" id="GO:0016887">
    <property type="term" value="F:ATP hydrolysis activity"/>
    <property type="evidence" value="ECO:0007669"/>
    <property type="project" value="InterPro"/>
</dbReference>
<feature type="binding site" evidence="26">
    <location>
        <position position="809"/>
    </location>
    <ligand>
        <name>Mg(2+)</name>
        <dbReference type="ChEBI" id="CHEBI:18420"/>
    </ligand>
</feature>
<feature type="binding site" evidence="25">
    <location>
        <position position="405"/>
    </location>
    <ligand>
        <name>ATP</name>
        <dbReference type="ChEBI" id="CHEBI:30616"/>
    </ligand>
</feature>
<dbReference type="SUPFAM" id="SSF81665">
    <property type="entry name" value="Calcium ATPase, transmembrane domain M"/>
    <property type="match status" value="1"/>
</dbReference>
<feature type="transmembrane region" description="Helical" evidence="27">
    <location>
        <begin position="949"/>
        <end position="971"/>
    </location>
</feature>
<feature type="binding site" evidence="25">
    <location>
        <position position="788"/>
    </location>
    <ligand>
        <name>ATP</name>
        <dbReference type="ChEBI" id="CHEBI:30616"/>
    </ligand>
</feature>
<dbReference type="InterPro" id="IPR044492">
    <property type="entry name" value="P_typ_ATPase_HD_dom"/>
</dbReference>
<evidence type="ECO:0000256" key="9">
    <source>
        <dbReference type="ARBA" id="ARBA00022553"/>
    </source>
</evidence>
<feature type="transmembrane region" description="Helical" evidence="27">
    <location>
        <begin position="1017"/>
        <end position="1038"/>
    </location>
</feature>
<comment type="subcellular location">
    <subcellularLocation>
        <location evidence="5">Cell membrane</location>
        <topology evidence="5">Multi-pass membrane protein</topology>
    </subcellularLocation>
    <subcellularLocation>
        <location evidence="3">Early endosome</location>
    </subcellularLocation>
    <subcellularLocation>
        <location evidence="4">Endoplasmic reticulum membrane</location>
        <topology evidence="4">Multi-pass membrane protein</topology>
    </subcellularLocation>
    <subcellularLocation>
        <location evidence="27">Membrane</location>
        <topology evidence="27">Multi-pass membrane protein</topology>
    </subcellularLocation>
    <subcellularLocation>
        <location evidence="2">Recycling endosome</location>
    </subcellularLocation>
</comment>
<dbReference type="GO" id="GO:0005886">
    <property type="term" value="C:plasma membrane"/>
    <property type="evidence" value="ECO:0007669"/>
    <property type="project" value="UniProtKB-SubCell"/>
</dbReference>
<evidence type="ECO:0000256" key="5">
    <source>
        <dbReference type="ARBA" id="ARBA00004651"/>
    </source>
</evidence>
<feature type="binding site" evidence="25">
    <location>
        <position position="675"/>
    </location>
    <ligand>
        <name>ATP</name>
        <dbReference type="ChEBI" id="CHEBI:30616"/>
    </ligand>
</feature>
<dbReference type="Gene3D" id="3.40.50.1000">
    <property type="entry name" value="HAD superfamily/HAD-like"/>
    <property type="match status" value="1"/>
</dbReference>
<evidence type="ECO:0000259" key="29">
    <source>
        <dbReference type="Pfam" id="PF16209"/>
    </source>
</evidence>
<dbReference type="PANTHER" id="PTHR24092">
    <property type="entry name" value="PROBABLE PHOSPHOLIPID-TRANSPORTING ATPASE"/>
    <property type="match status" value="1"/>
</dbReference>
<feature type="binding site" evidence="26">
    <location>
        <position position="813"/>
    </location>
    <ligand>
        <name>Mg(2+)</name>
        <dbReference type="ChEBI" id="CHEBI:18420"/>
    </ligand>
</feature>
<dbReference type="InterPro" id="IPR018303">
    <property type="entry name" value="ATPase_P-typ_P_site"/>
</dbReference>
<protein>
    <recommendedName>
        <fullName evidence="27">Phospholipid-transporting ATPase</fullName>
        <ecNumber evidence="27">7.6.2.1</ecNumber>
    </recommendedName>
</protein>
<evidence type="ECO:0000256" key="10">
    <source>
        <dbReference type="ARBA" id="ARBA00022692"/>
    </source>
</evidence>
<evidence type="ECO:0000256" key="15">
    <source>
        <dbReference type="ARBA" id="ARBA00022840"/>
    </source>
</evidence>
<keyword evidence="7" id="KW-0813">Transport</keyword>
<keyword evidence="13" id="KW-0967">Endosome</keyword>
<evidence type="ECO:0000259" key="28">
    <source>
        <dbReference type="Pfam" id="PF00122"/>
    </source>
</evidence>
<comment type="catalytic activity">
    <reaction evidence="21 27">
        <text>ATP + H2O + phospholipidSide 1 = ADP + phosphate + phospholipidSide 2.</text>
        <dbReference type="EC" id="7.6.2.1"/>
    </reaction>
</comment>
<evidence type="ECO:0000256" key="19">
    <source>
        <dbReference type="ARBA" id="ARBA00023055"/>
    </source>
</evidence>
<feature type="active site" description="4-aspartylphosphate intermediate" evidence="24">
    <location>
        <position position="404"/>
    </location>
</feature>
<dbReference type="InterPro" id="IPR001757">
    <property type="entry name" value="P_typ_ATPase"/>
</dbReference>
<comment type="similarity">
    <text evidence="6 27">Belongs to the cation transport ATPase (P-type) (TC 3.A.3) family. Type IV subfamily.</text>
</comment>
<dbReference type="InterPro" id="IPR036412">
    <property type="entry name" value="HAD-like_sf"/>
</dbReference>
<evidence type="ECO:0000256" key="25">
    <source>
        <dbReference type="PIRSR" id="PIRSR606539-2"/>
    </source>
</evidence>
<gene>
    <name evidence="31" type="primary">atp11c</name>
</gene>
<dbReference type="Pfam" id="PF16209">
    <property type="entry name" value="PhoLip_ATPase_N"/>
    <property type="match status" value="1"/>
</dbReference>
<dbReference type="SFLD" id="SFLDG00002">
    <property type="entry name" value="C1.7:_P-type_atpase_like"/>
    <property type="match status" value="1"/>
</dbReference>
<evidence type="ECO:0000256" key="18">
    <source>
        <dbReference type="ARBA" id="ARBA00022989"/>
    </source>
</evidence>
<dbReference type="GO" id="GO:0005769">
    <property type="term" value="C:early endosome"/>
    <property type="evidence" value="ECO:0007669"/>
    <property type="project" value="UniProtKB-SubCell"/>
</dbReference>
<dbReference type="GeneTree" id="ENSGT00940000158878"/>
<evidence type="ECO:0000313" key="31">
    <source>
        <dbReference type="Ensembl" id="ENSCLMP00005046989.1"/>
    </source>
</evidence>
<feature type="transmembrane region" description="Helical" evidence="27">
    <location>
        <begin position="986"/>
        <end position="1005"/>
    </location>
</feature>
<feature type="binding site" evidence="25">
    <location>
        <position position="406"/>
    </location>
    <ligand>
        <name>ATP</name>
        <dbReference type="ChEBI" id="CHEBI:30616"/>
    </ligand>
</feature>
<dbReference type="FunFam" id="2.70.150.10:FF:000009">
    <property type="entry name" value="Phospholipid-transporting ATPase"/>
    <property type="match status" value="1"/>
</dbReference>
<dbReference type="SUPFAM" id="SSF81660">
    <property type="entry name" value="Metal cation-transporting ATPase, ATP-binding domain N"/>
    <property type="match status" value="1"/>
</dbReference>
<dbReference type="NCBIfam" id="TIGR01494">
    <property type="entry name" value="ATPase_P-type"/>
    <property type="match status" value="2"/>
</dbReference>
<evidence type="ECO:0000256" key="17">
    <source>
        <dbReference type="ARBA" id="ARBA00022967"/>
    </source>
</evidence>
<dbReference type="GO" id="GO:0005524">
    <property type="term" value="F:ATP binding"/>
    <property type="evidence" value="ECO:0007669"/>
    <property type="project" value="UniProtKB-UniRule"/>
</dbReference>
<dbReference type="InterPro" id="IPR023299">
    <property type="entry name" value="ATPase_P-typ_cyto_dom_N"/>
</dbReference>
<dbReference type="PRINTS" id="PR00119">
    <property type="entry name" value="CATATPASE"/>
</dbReference>
<comment type="cofactor">
    <cofactor evidence="1 26">
        <name>Mg(2+)</name>
        <dbReference type="ChEBI" id="CHEBI:18420"/>
    </cofactor>
</comment>
<feature type="binding site" evidence="25">
    <location>
        <position position="404"/>
    </location>
    <ligand>
        <name>ATP</name>
        <dbReference type="ChEBI" id="CHEBI:30616"/>
    </ligand>
</feature>
<dbReference type="SFLD" id="SFLDS00003">
    <property type="entry name" value="Haloacid_Dehalogenase"/>
    <property type="match status" value="1"/>
</dbReference>
<evidence type="ECO:0000256" key="2">
    <source>
        <dbReference type="ARBA" id="ARBA00004172"/>
    </source>
</evidence>
<keyword evidence="9" id="KW-0597">Phosphoprotein</keyword>
<comment type="catalytic activity">
    <reaction evidence="22">
        <text>a 1,2-diacyl-sn-glycero-3-phosphoethanolamine(out) + ATP + H2O = a 1,2-diacyl-sn-glycero-3-phosphoethanolamine(in) + ADP + phosphate + H(+)</text>
        <dbReference type="Rhea" id="RHEA:66132"/>
        <dbReference type="ChEBI" id="CHEBI:15377"/>
        <dbReference type="ChEBI" id="CHEBI:15378"/>
        <dbReference type="ChEBI" id="CHEBI:30616"/>
        <dbReference type="ChEBI" id="CHEBI:43474"/>
        <dbReference type="ChEBI" id="CHEBI:64612"/>
        <dbReference type="ChEBI" id="CHEBI:456216"/>
    </reaction>
    <physiologicalReaction direction="left-to-right" evidence="22">
        <dbReference type="Rhea" id="RHEA:66133"/>
    </physiologicalReaction>
</comment>
<comment type="catalytic activity">
    <reaction evidence="23">
        <text>a 1,2-diacyl-sn-glycero-3-phospho-L-serine(out) + ATP + H2O = a 1,2-diacyl-sn-glycero-3-phospho-L-serine(in) + ADP + phosphate + H(+)</text>
        <dbReference type="Rhea" id="RHEA:38567"/>
        <dbReference type="ChEBI" id="CHEBI:15377"/>
        <dbReference type="ChEBI" id="CHEBI:15378"/>
        <dbReference type="ChEBI" id="CHEBI:30616"/>
        <dbReference type="ChEBI" id="CHEBI:43474"/>
        <dbReference type="ChEBI" id="CHEBI:57262"/>
        <dbReference type="ChEBI" id="CHEBI:456216"/>
    </reaction>
    <physiologicalReaction direction="left-to-right" evidence="23">
        <dbReference type="Rhea" id="RHEA:38568"/>
    </physiologicalReaction>
</comment>
<dbReference type="InterPro" id="IPR032631">
    <property type="entry name" value="P-type_ATPase_N"/>
</dbReference>
<dbReference type="GO" id="GO:0005789">
    <property type="term" value="C:endoplasmic reticulum membrane"/>
    <property type="evidence" value="ECO:0007669"/>
    <property type="project" value="UniProtKB-SubCell"/>
</dbReference>
<feature type="binding site" evidence="25">
    <location>
        <position position="674"/>
    </location>
    <ligand>
        <name>ATP</name>
        <dbReference type="ChEBI" id="CHEBI:30616"/>
    </ligand>
</feature>
<evidence type="ECO:0000256" key="22">
    <source>
        <dbReference type="ARBA" id="ARBA00049128"/>
    </source>
</evidence>
<dbReference type="Proteomes" id="UP000694565">
    <property type="component" value="Unplaced"/>
</dbReference>
<feature type="transmembrane region" description="Helical" evidence="27">
    <location>
        <begin position="285"/>
        <end position="308"/>
    </location>
</feature>
<dbReference type="InterPro" id="IPR006539">
    <property type="entry name" value="P-type_ATPase_IV"/>
</dbReference>
<keyword evidence="15 25" id="KW-0067">ATP-binding</keyword>
<evidence type="ECO:0000256" key="16">
    <source>
        <dbReference type="ARBA" id="ARBA00022842"/>
    </source>
</evidence>
<dbReference type="GO" id="GO:0000287">
    <property type="term" value="F:magnesium ion binding"/>
    <property type="evidence" value="ECO:0007669"/>
    <property type="project" value="UniProtKB-UniRule"/>
</dbReference>
<feature type="binding site" evidence="25">
    <location>
        <position position="812"/>
    </location>
    <ligand>
        <name>ATP</name>
        <dbReference type="ChEBI" id="CHEBI:30616"/>
    </ligand>
</feature>
<dbReference type="CDD" id="cd02073">
    <property type="entry name" value="P-type_ATPase_APLT_Dnf-like"/>
    <property type="match status" value="1"/>
</dbReference>
<dbReference type="GO" id="GO:0140326">
    <property type="term" value="F:ATPase-coupled intramembrane lipid transporter activity"/>
    <property type="evidence" value="ECO:0007669"/>
    <property type="project" value="UniProtKB-EC"/>
</dbReference>
<feature type="binding site" evidence="25">
    <location>
        <position position="510"/>
    </location>
    <ligand>
        <name>ATP</name>
        <dbReference type="ChEBI" id="CHEBI:30616"/>
    </ligand>
</feature>
<evidence type="ECO:0000256" key="7">
    <source>
        <dbReference type="ARBA" id="ARBA00022448"/>
    </source>
</evidence>
<evidence type="ECO:0000256" key="20">
    <source>
        <dbReference type="ARBA" id="ARBA00023136"/>
    </source>
</evidence>
<feature type="domain" description="P-type ATPase C-terminal" evidence="30">
    <location>
        <begin position="835"/>
        <end position="1081"/>
    </location>
</feature>
<name>A0A8C3AUR2_CYCLU</name>
<keyword evidence="16 26" id="KW-0460">Magnesium</keyword>
<evidence type="ECO:0000256" key="23">
    <source>
        <dbReference type="ARBA" id="ARBA00051303"/>
    </source>
</evidence>
<dbReference type="InterPro" id="IPR032630">
    <property type="entry name" value="P_typ_ATPase_c"/>
</dbReference>
<keyword evidence="8" id="KW-1003">Cell membrane</keyword>
<accession>A0A8C3AUR2</accession>
<dbReference type="GO" id="GO:0045332">
    <property type="term" value="P:phospholipid translocation"/>
    <property type="evidence" value="ECO:0007669"/>
    <property type="project" value="TreeGrafter"/>
</dbReference>
<feature type="domain" description="P-type ATPase A" evidence="28">
    <location>
        <begin position="123"/>
        <end position="208"/>
    </location>
</feature>
<evidence type="ECO:0000256" key="13">
    <source>
        <dbReference type="ARBA" id="ARBA00022753"/>
    </source>
</evidence>
<evidence type="ECO:0000313" key="32">
    <source>
        <dbReference type="Proteomes" id="UP000694565"/>
    </source>
</evidence>
<dbReference type="Gene3D" id="3.40.1110.10">
    <property type="entry name" value="Calcium-transporting ATPase, cytoplasmic domain N"/>
    <property type="match status" value="1"/>
</dbReference>
<dbReference type="SUPFAM" id="SSF81653">
    <property type="entry name" value="Calcium ATPase, transduction domain A"/>
    <property type="match status" value="1"/>
</dbReference>
<reference evidence="31" key="1">
    <citation type="submission" date="2025-08" db="UniProtKB">
        <authorList>
            <consortium name="Ensembl"/>
        </authorList>
    </citation>
    <scope>IDENTIFICATION</scope>
</reference>
<keyword evidence="11 26" id="KW-0479">Metal-binding</keyword>
<evidence type="ECO:0000256" key="24">
    <source>
        <dbReference type="PIRSR" id="PIRSR606539-1"/>
    </source>
</evidence>
<evidence type="ECO:0000256" key="12">
    <source>
        <dbReference type="ARBA" id="ARBA00022741"/>
    </source>
</evidence>
<evidence type="ECO:0000256" key="11">
    <source>
        <dbReference type="ARBA" id="ARBA00022723"/>
    </source>
</evidence>
<dbReference type="PANTHER" id="PTHR24092:SF38">
    <property type="entry name" value="PHOSPHOLIPID-TRANSPORTING ATPASE IG"/>
    <property type="match status" value="1"/>
</dbReference>
<keyword evidence="14" id="KW-0256">Endoplasmic reticulum</keyword>
<feature type="transmembrane region" description="Helical" evidence="27">
    <location>
        <begin position="339"/>
        <end position="358"/>
    </location>
</feature>
<dbReference type="InterPro" id="IPR023214">
    <property type="entry name" value="HAD_sf"/>
</dbReference>
<dbReference type="AlphaFoldDB" id="A0A8C3AUR2"/>
<evidence type="ECO:0000256" key="26">
    <source>
        <dbReference type="PIRSR" id="PIRSR606539-3"/>
    </source>
</evidence>
<keyword evidence="12 25" id="KW-0547">Nucleotide-binding</keyword>
<evidence type="ECO:0000256" key="27">
    <source>
        <dbReference type="RuleBase" id="RU362033"/>
    </source>
</evidence>
<feature type="binding site" evidence="26">
    <location>
        <position position="406"/>
    </location>
    <ligand>
        <name>Mg(2+)</name>
        <dbReference type="ChEBI" id="CHEBI:18420"/>
    </ligand>
</feature>
<evidence type="ECO:0000256" key="1">
    <source>
        <dbReference type="ARBA" id="ARBA00001946"/>
    </source>
</evidence>
<keyword evidence="20 27" id="KW-0472">Membrane</keyword>
<dbReference type="Pfam" id="PF16212">
    <property type="entry name" value="PhoLip_ATPase_C"/>
    <property type="match status" value="1"/>
</dbReference>
<dbReference type="Ensembl" id="ENSCLMT00005048605.1">
    <property type="protein sequence ID" value="ENSCLMP00005046989.1"/>
    <property type="gene ID" value="ENSCLMG00005020485.1"/>
</dbReference>
<dbReference type="InterPro" id="IPR008250">
    <property type="entry name" value="ATPase_P-typ_transduc_dom_A_sf"/>
</dbReference>
<keyword evidence="17 27" id="KW-1278">Translocase</keyword>
<sequence>VRVCTYACGCTYHPRRVDSRTIYVGHRSSSTNEAFIPPKFCDNRIVSSKYTVWNFLPKNLFEQFRRIANFYFLIIFLVQVIVDTPTSPVTSGLPLFFVITVTAIKQGYEDWLRHKADNEVNKYPVTVLEQGRRIRKESEKIKVGDVVEVEEDVTFPCDLILLQSSRDDDTCFVTTASLDGESNHKTHYTVPDTEKDLETLNATIECEQPQPDLYKFVGRMHIYKNDQEPAVRSLGPENLLLKGATLKNTQRICGVAIYTGMETKMALNYQGKSQKRSAVEKSINAFLLVYLCILVSKALVCTTLKYVWQGKPGQDEPWYNEKTQREKDTNLYLKMFTDFLSFMVLFNFIIPVSMYVTVEMQKFLGSFFITWDKDFFDPEIKEGALVNTSDLNEELGQVEYVFTDKTGTLTQNNMEFIECCIDGFQYKYRDASSDLDGFCVTDGPLNKVQEKAGREELFLRALCLCHTVQVKESSEQGQGQRDQVDGFGLDGEVLPPLREQRGFIASSPDEVALVKGAMRFGFTFLGLESKNMKILTRNNDIEMYELLHVLNFDPVRRRMSVIVRSKSGDTLLFCKGADSSIFPRVRQEEEGYRTLCVAYKNLSAEDYAQADAGLMEARLALQDREQKLMAVYNQVETGMSLIGATAVEDRLQEEAAETMEALQGAGIKVWVLTGDKMETAKSTCYACRLFQRNTELLELTVRTLEDGGRRREERLHELLLEYHKKAVQDAPTWSSANQDYGFIIDGATLSMVLNSSSESNSSRYKNLFLQICQNCTSVLCCRMAPLQKAQIVKMVKNSKGSPITLSIGDGANDVSMILEAHVGIGIKGKEGRQAVRNSDYAIPKLKHLKKLLLAHGHLYYVRIAHLVQYFFYKNLCFILPQFLYQFFCGYSQQPLYDAAYLTMYNICFTSMPILAYSLLEQHICIEVLLDNAALYRDIAKNGMLRWRPFLYWTLLGVFHGLLFFFGVRFLFSNPALQDNGQVFGNWSYGTIVFTVLVFTVTLKLALDTRHWTWINHFVIWGSLLFYVFFSFFWGGIIWPFLKQQRLYFVFANMLSSVSAWLVIILLILLSLLPEILLVVFHKPRGPRQVELRHIHTFPLYFTHSFSPRFIYLFHFLTVLPLFSLWFWSSLMEPIFNIFIRGI</sequence>
<feature type="binding site" evidence="25">
    <location>
        <position position="673"/>
    </location>
    <ligand>
        <name>ATP</name>
        <dbReference type="ChEBI" id="CHEBI:30616"/>
    </ligand>
</feature>
<dbReference type="InterPro" id="IPR023298">
    <property type="entry name" value="ATPase_P-typ_TM_dom_sf"/>
</dbReference>
<feature type="domain" description="P-type ATPase N-terminal" evidence="29">
    <location>
        <begin position="33"/>
        <end position="91"/>
    </location>
</feature>
<keyword evidence="32" id="KW-1185">Reference proteome</keyword>
<feature type="binding site" evidence="26">
    <location>
        <position position="404"/>
    </location>
    <ligand>
        <name>Mg(2+)</name>
        <dbReference type="ChEBI" id="CHEBI:18420"/>
    </ligand>
</feature>
<feature type="binding site" evidence="25">
    <location>
        <position position="813"/>
    </location>
    <ligand>
        <name>ATP</name>
        <dbReference type="ChEBI" id="CHEBI:30616"/>
    </ligand>
</feature>
<evidence type="ECO:0000259" key="30">
    <source>
        <dbReference type="Pfam" id="PF16212"/>
    </source>
</evidence>
<dbReference type="Gene3D" id="2.70.150.10">
    <property type="entry name" value="Calcium-transporting ATPase, cytoplasmic transduction domain A"/>
    <property type="match status" value="1"/>
</dbReference>
<reference evidence="31" key="2">
    <citation type="submission" date="2025-09" db="UniProtKB">
        <authorList>
            <consortium name="Ensembl"/>
        </authorList>
    </citation>
    <scope>IDENTIFICATION</scope>
</reference>
<proteinExistence type="inferred from homology"/>
<keyword evidence="10 27" id="KW-0812">Transmembrane</keyword>
<organism evidence="31 32">
    <name type="scientific">Cyclopterus lumpus</name>
    <name type="common">Lumpsucker</name>
    <dbReference type="NCBI Taxonomy" id="8103"/>
    <lineage>
        <taxon>Eukaryota</taxon>
        <taxon>Metazoa</taxon>
        <taxon>Chordata</taxon>
        <taxon>Craniata</taxon>
        <taxon>Vertebrata</taxon>
        <taxon>Euteleostomi</taxon>
        <taxon>Actinopterygii</taxon>
        <taxon>Neopterygii</taxon>
        <taxon>Teleostei</taxon>
        <taxon>Neoteleostei</taxon>
        <taxon>Acanthomorphata</taxon>
        <taxon>Eupercaria</taxon>
        <taxon>Perciformes</taxon>
        <taxon>Cottioidei</taxon>
        <taxon>Cottales</taxon>
        <taxon>Cyclopteridae</taxon>
        <taxon>Cyclopterus</taxon>
    </lineage>
</organism>
<dbReference type="Pfam" id="PF00122">
    <property type="entry name" value="E1-E2_ATPase"/>
    <property type="match status" value="1"/>
</dbReference>
<dbReference type="FunFam" id="3.40.50.1000:FF:000012">
    <property type="entry name" value="Phospholipid-transporting ATPase"/>
    <property type="match status" value="1"/>
</dbReference>
<evidence type="ECO:0000256" key="3">
    <source>
        <dbReference type="ARBA" id="ARBA00004412"/>
    </source>
</evidence>
<keyword evidence="18 27" id="KW-1133">Transmembrane helix</keyword>
<evidence type="ECO:0000256" key="21">
    <source>
        <dbReference type="ARBA" id="ARBA00034036"/>
    </source>
</evidence>
<dbReference type="InterPro" id="IPR059000">
    <property type="entry name" value="ATPase_P-type_domA"/>
</dbReference>
<feature type="binding site" evidence="25">
    <location>
        <position position="552"/>
    </location>
    <ligand>
        <name>ATP</name>
        <dbReference type="ChEBI" id="CHEBI:30616"/>
    </ligand>
</feature>
<dbReference type="EC" id="7.6.2.1" evidence="27"/>
<feature type="binding site" evidence="25">
    <location>
        <position position="575"/>
    </location>
    <ligand>
        <name>ATP</name>
        <dbReference type="ChEBI" id="CHEBI:30616"/>
    </ligand>
</feature>
<dbReference type="SUPFAM" id="SSF56784">
    <property type="entry name" value="HAD-like"/>
    <property type="match status" value="1"/>
</dbReference>
<feature type="transmembrane region" description="Helical" evidence="27">
    <location>
        <begin position="64"/>
        <end position="82"/>
    </location>
</feature>
<dbReference type="Pfam" id="PF13246">
    <property type="entry name" value="Cation_ATPase"/>
    <property type="match status" value="1"/>
</dbReference>
<evidence type="ECO:0000256" key="6">
    <source>
        <dbReference type="ARBA" id="ARBA00008109"/>
    </source>
</evidence>
<dbReference type="PROSITE" id="PS00154">
    <property type="entry name" value="ATPASE_E1_E2"/>
    <property type="match status" value="1"/>
</dbReference>
<evidence type="ECO:0000256" key="14">
    <source>
        <dbReference type="ARBA" id="ARBA00022824"/>
    </source>
</evidence>
<evidence type="ECO:0000256" key="4">
    <source>
        <dbReference type="ARBA" id="ARBA00004477"/>
    </source>
</evidence>
<dbReference type="GO" id="GO:0055037">
    <property type="term" value="C:recycling endosome"/>
    <property type="evidence" value="ECO:0007669"/>
    <property type="project" value="UniProtKB-SubCell"/>
</dbReference>
<dbReference type="NCBIfam" id="TIGR01652">
    <property type="entry name" value="ATPase-Plipid"/>
    <property type="match status" value="1"/>
</dbReference>
<keyword evidence="19" id="KW-0445">Lipid transport</keyword>
<feature type="binding site" evidence="25">
    <location>
        <position position="782"/>
    </location>
    <ligand>
        <name>ATP</name>
        <dbReference type="ChEBI" id="CHEBI:30616"/>
    </ligand>
</feature>
<dbReference type="SFLD" id="SFLDF00027">
    <property type="entry name" value="p-type_atpase"/>
    <property type="match status" value="1"/>
</dbReference>